<dbReference type="EMBL" id="GIBP01007076">
    <property type="protein sequence ID" value="NDV36045.1"/>
    <property type="molecule type" value="Transcribed_RNA"/>
</dbReference>
<dbReference type="InterPro" id="IPR053356">
    <property type="entry name" value="Calcium-reg_actin-bundling"/>
</dbReference>
<reference evidence="5" key="1">
    <citation type="journal article" date="2020" name="J. Eukaryot. Microbiol.">
        <title>De novo Sequencing, Assembly and Annotation of the Transcriptome for the Free-Living Testate Amoeba Arcella intermedia.</title>
        <authorList>
            <person name="Ribeiro G.M."/>
            <person name="Porfirio-Sousa A.L."/>
            <person name="Maurer-Alcala X.X."/>
            <person name="Katz L.A."/>
            <person name="Lahr D.J.G."/>
        </authorList>
    </citation>
    <scope>NUCLEOTIDE SEQUENCE</scope>
</reference>
<dbReference type="GO" id="GO:0051764">
    <property type="term" value="P:actin crosslink formation"/>
    <property type="evidence" value="ECO:0007669"/>
    <property type="project" value="TreeGrafter"/>
</dbReference>
<feature type="domain" description="Calcium-regulated actin-bundling protein C-terminal" evidence="4">
    <location>
        <begin position="135"/>
        <end position="202"/>
    </location>
</feature>
<dbReference type="AlphaFoldDB" id="A0A6B2LGB5"/>
<dbReference type="GO" id="GO:0030863">
    <property type="term" value="C:cortical cytoskeleton"/>
    <property type="evidence" value="ECO:0007669"/>
    <property type="project" value="TreeGrafter"/>
</dbReference>
<organism evidence="5">
    <name type="scientific">Arcella intermedia</name>
    <dbReference type="NCBI Taxonomy" id="1963864"/>
    <lineage>
        <taxon>Eukaryota</taxon>
        <taxon>Amoebozoa</taxon>
        <taxon>Tubulinea</taxon>
        <taxon>Elardia</taxon>
        <taxon>Arcellinida</taxon>
        <taxon>Sphaerothecina</taxon>
        <taxon>Arcellidae</taxon>
        <taxon>Arcella</taxon>
    </lineage>
</organism>
<proteinExistence type="predicted"/>
<sequence length="230" mass="26169">MDSIMGLSSKDQAIRFLNGFWTEAGEKAEEIYKQHQKFLELDRLQYNALPEAKKAEEYTESKVLDEFWSHKFLESLGKTLTAMEFRAEFKKIDANNDKKMSIVEFLLYDYKQTPEELLKRKVGNMSPELLAALAAYDEVSVELKKLEKEKDRLRKESALPGVKGKTAAAQLAQLEQSELPPDVKKAIIKAESAVNRAQKKSAGGAGPTPGSTWWIQRDVEELKKYKPKPK</sequence>
<dbReference type="SUPFAM" id="SSF47473">
    <property type="entry name" value="EF-hand"/>
    <property type="match status" value="1"/>
</dbReference>
<keyword evidence="1" id="KW-0106">Calcium</keyword>
<dbReference type="GO" id="GO:0051015">
    <property type="term" value="F:actin filament binding"/>
    <property type="evidence" value="ECO:0007669"/>
    <property type="project" value="TreeGrafter"/>
</dbReference>
<keyword evidence="2" id="KW-0175">Coiled coil</keyword>
<dbReference type="InterPro" id="IPR018247">
    <property type="entry name" value="EF_Hand_1_Ca_BS"/>
</dbReference>
<evidence type="ECO:0000256" key="1">
    <source>
        <dbReference type="ARBA" id="ARBA00022837"/>
    </source>
</evidence>
<evidence type="ECO:0000259" key="4">
    <source>
        <dbReference type="Pfam" id="PF18060"/>
    </source>
</evidence>
<dbReference type="PANTHER" id="PTHR37009">
    <property type="entry name" value="EF-HAND DOMAIN-CONTAINING PROTEIN"/>
    <property type="match status" value="1"/>
</dbReference>
<dbReference type="InterPro" id="IPR011992">
    <property type="entry name" value="EF-hand-dom_pair"/>
</dbReference>
<dbReference type="PROSITE" id="PS00018">
    <property type="entry name" value="EF_HAND_1"/>
    <property type="match status" value="1"/>
</dbReference>
<feature type="region of interest" description="Disordered" evidence="3">
    <location>
        <begin position="195"/>
        <end position="214"/>
    </location>
</feature>
<dbReference type="PANTHER" id="PTHR37009:SF1">
    <property type="entry name" value="CALCIUM-REGULATED ACTIN-BUNDLING PROTEIN"/>
    <property type="match status" value="1"/>
</dbReference>
<accession>A0A6B2LGB5</accession>
<dbReference type="Pfam" id="PF18060">
    <property type="entry name" value="F_actin_bund_C"/>
    <property type="match status" value="1"/>
</dbReference>
<protein>
    <recommendedName>
        <fullName evidence="4">Calcium-regulated actin-bundling protein C-terminal domain-containing protein</fullName>
    </recommendedName>
</protein>
<dbReference type="GO" id="GO:0030046">
    <property type="term" value="P:parallel actin filament bundle assembly"/>
    <property type="evidence" value="ECO:0007669"/>
    <property type="project" value="TreeGrafter"/>
</dbReference>
<evidence type="ECO:0000313" key="5">
    <source>
        <dbReference type="EMBL" id="NDV36045.1"/>
    </source>
</evidence>
<name>A0A6B2LGB5_9EUKA</name>
<evidence type="ECO:0000256" key="3">
    <source>
        <dbReference type="SAM" id="MobiDB-lite"/>
    </source>
</evidence>
<feature type="coiled-coil region" evidence="2">
    <location>
        <begin position="129"/>
        <end position="156"/>
    </location>
</feature>
<evidence type="ECO:0000256" key="2">
    <source>
        <dbReference type="SAM" id="Coils"/>
    </source>
</evidence>
<dbReference type="InterPro" id="IPR040810">
    <property type="entry name" value="F_actin_bund_C"/>
</dbReference>